<evidence type="ECO:0000256" key="2">
    <source>
        <dbReference type="ARBA" id="ARBA00022692"/>
    </source>
</evidence>
<dbReference type="Proteomes" id="UP000038010">
    <property type="component" value="Unassembled WGS sequence"/>
</dbReference>
<feature type="transmembrane region" description="Helical" evidence="5">
    <location>
        <begin position="15"/>
        <end position="37"/>
    </location>
</feature>
<evidence type="ECO:0000256" key="4">
    <source>
        <dbReference type="ARBA" id="ARBA00023136"/>
    </source>
</evidence>
<dbReference type="VEuPathDB" id="FungiDB:AB675_558"/>
<keyword evidence="2 5" id="KW-0812">Transmembrane</keyword>
<evidence type="ECO:0000256" key="3">
    <source>
        <dbReference type="ARBA" id="ARBA00022989"/>
    </source>
</evidence>
<dbReference type="OrthoDB" id="269173at2759"/>
<dbReference type="RefSeq" id="XP_018005906.1">
    <property type="nucleotide sequence ID" value="XM_018145813.1"/>
</dbReference>
<comment type="caution">
    <text evidence="6">The sequence shown here is derived from an EMBL/GenBank/DDBJ whole genome shotgun (WGS) entry which is preliminary data.</text>
</comment>
<keyword evidence="4 5" id="KW-0472">Membrane</keyword>
<gene>
    <name evidence="6" type="ORF">AB675_558</name>
</gene>
<reference evidence="6 7" key="1">
    <citation type="submission" date="2015-06" db="EMBL/GenBank/DDBJ databases">
        <title>Draft genome of the ant-associated black yeast Phialophora attae CBS 131958.</title>
        <authorList>
            <person name="Moreno L.F."/>
            <person name="Stielow B.J."/>
            <person name="de Hoog S."/>
            <person name="Vicente V.A."/>
            <person name="Weiss V.A."/>
            <person name="de Vries M."/>
            <person name="Cruz L.M."/>
            <person name="Souza E.M."/>
        </authorList>
    </citation>
    <scope>NUCLEOTIDE SEQUENCE [LARGE SCALE GENOMIC DNA]</scope>
    <source>
        <strain evidence="6 7">CBS 131958</strain>
    </source>
</reference>
<proteinExistence type="predicted"/>
<evidence type="ECO:0000256" key="1">
    <source>
        <dbReference type="ARBA" id="ARBA00004141"/>
    </source>
</evidence>
<keyword evidence="7" id="KW-1185">Reference proteome</keyword>
<dbReference type="Pfam" id="PF04241">
    <property type="entry name" value="DUF423"/>
    <property type="match status" value="1"/>
</dbReference>
<dbReference type="PANTHER" id="PTHR43461:SF1">
    <property type="entry name" value="TRANSMEMBRANE PROTEIN 256"/>
    <property type="match status" value="1"/>
</dbReference>
<dbReference type="GeneID" id="28737682"/>
<dbReference type="PANTHER" id="PTHR43461">
    <property type="entry name" value="TRANSMEMBRANE PROTEIN 256"/>
    <property type="match status" value="1"/>
</dbReference>
<accession>A0A0N1HYL0</accession>
<keyword evidence="3 5" id="KW-1133">Transmembrane helix</keyword>
<dbReference type="GO" id="GO:0016020">
    <property type="term" value="C:membrane"/>
    <property type="evidence" value="ECO:0007669"/>
    <property type="project" value="UniProtKB-SubCell"/>
</dbReference>
<sequence length="418" mass="47026">MTTNVQGAPFPRSPYFKVAAVYGATAVMLGAFGAHGLKKRIADPARLANWGTAAQYQLAHAITLLVTSSIAAPATDSSKYNLSNSLFTAGAAYTTTLHSLKQNHLKRVSVTAQWSCTFASDDRTYVRCAVQIDQQLIDLDVALEGDLCAVDRNLRDRWIALVHLVGQKMTQRMADQYPSFFMPFAVNKDRHTADSHVQVLDLNIQCKVFMLVSLYERPSTSDIKVMVHDLELELVGHVPRLRPDAKDRWLFSAPWQYQYLPGEPLFRPDGLINDTIIQKILTPLIKPQIALRGAVDEYPSLQPFSEKDDVRIEGLPRIVGGRAFVIWIRRSSSQTAGVASIERQLWTTLRNFPRELLPLRDSNTITVVIEKFSSIKHLWNDHQMHIKVAHELEHSARTSVISPPRRIESHADQLAMTI</sequence>
<evidence type="ECO:0000313" key="6">
    <source>
        <dbReference type="EMBL" id="KPI45943.1"/>
    </source>
</evidence>
<dbReference type="AlphaFoldDB" id="A0A0N1HYL0"/>
<dbReference type="InterPro" id="IPR006696">
    <property type="entry name" value="DUF423"/>
</dbReference>
<name>A0A0N1HYL0_9EURO</name>
<evidence type="ECO:0000256" key="5">
    <source>
        <dbReference type="SAM" id="Phobius"/>
    </source>
</evidence>
<organism evidence="6 7">
    <name type="scientific">Cyphellophora attinorum</name>
    <dbReference type="NCBI Taxonomy" id="1664694"/>
    <lineage>
        <taxon>Eukaryota</taxon>
        <taxon>Fungi</taxon>
        <taxon>Dikarya</taxon>
        <taxon>Ascomycota</taxon>
        <taxon>Pezizomycotina</taxon>
        <taxon>Eurotiomycetes</taxon>
        <taxon>Chaetothyriomycetidae</taxon>
        <taxon>Chaetothyriales</taxon>
        <taxon>Cyphellophoraceae</taxon>
        <taxon>Cyphellophora</taxon>
    </lineage>
</organism>
<dbReference type="EMBL" id="LFJN01000001">
    <property type="protein sequence ID" value="KPI45943.1"/>
    <property type="molecule type" value="Genomic_DNA"/>
</dbReference>
<comment type="subcellular location">
    <subcellularLocation>
        <location evidence="1">Membrane</location>
        <topology evidence="1">Multi-pass membrane protein</topology>
    </subcellularLocation>
</comment>
<protein>
    <submittedName>
        <fullName evidence="6">Uncharacterized protein</fullName>
    </submittedName>
</protein>
<evidence type="ECO:0000313" key="7">
    <source>
        <dbReference type="Proteomes" id="UP000038010"/>
    </source>
</evidence>